<dbReference type="Proteomes" id="UP001227230">
    <property type="component" value="Chromosome 8"/>
</dbReference>
<organism evidence="5 6">
    <name type="scientific">Vitis vinifera</name>
    <name type="common">Grape</name>
    <dbReference type="NCBI Taxonomy" id="29760"/>
    <lineage>
        <taxon>Eukaryota</taxon>
        <taxon>Viridiplantae</taxon>
        <taxon>Streptophyta</taxon>
        <taxon>Embryophyta</taxon>
        <taxon>Tracheophyta</taxon>
        <taxon>Spermatophyta</taxon>
        <taxon>Magnoliopsida</taxon>
        <taxon>eudicotyledons</taxon>
        <taxon>Gunneridae</taxon>
        <taxon>Pentapetalae</taxon>
        <taxon>rosids</taxon>
        <taxon>Vitales</taxon>
        <taxon>Vitaceae</taxon>
        <taxon>Viteae</taxon>
        <taxon>Vitis</taxon>
    </lineage>
</organism>
<dbReference type="InterPro" id="IPR038765">
    <property type="entry name" value="Papain-like_cys_pep_sf"/>
</dbReference>
<keyword evidence="2" id="KW-0645">Protease</keyword>
<evidence type="ECO:0000259" key="4">
    <source>
        <dbReference type="Pfam" id="PF02902"/>
    </source>
</evidence>
<keyword evidence="6" id="KW-1185">Reference proteome</keyword>
<evidence type="ECO:0000256" key="3">
    <source>
        <dbReference type="ARBA" id="ARBA00022801"/>
    </source>
</evidence>
<gene>
    <name evidence="5" type="ORF">VitviT2T_011500</name>
</gene>
<dbReference type="InterPro" id="IPR003653">
    <property type="entry name" value="Peptidase_C48_C"/>
</dbReference>
<sequence>MRRMRNLKSIQRKMLLNDELFVDFDHEHGVRGDFECLRPRQNLMDVVINLEASKLNYFERQFIGITSIRCYLPTTFLQMILCGSPHHFFDRKTSIVSKYISKLDDCEKLFIPMHDDCPGQWYLCIIDFKNSHIQILDSLPSKSRDEFRFKSVKTVGKMSSNSPLIGLLRF</sequence>
<keyword evidence="3" id="KW-0378">Hydrolase</keyword>
<dbReference type="SUPFAM" id="SSF54001">
    <property type="entry name" value="Cysteine proteinases"/>
    <property type="match status" value="1"/>
</dbReference>
<dbReference type="Gene3D" id="3.40.395.10">
    <property type="entry name" value="Adenoviral Proteinase, Chain A"/>
    <property type="match status" value="1"/>
</dbReference>
<comment type="similarity">
    <text evidence="1">Belongs to the peptidase C48 family.</text>
</comment>
<evidence type="ECO:0000313" key="6">
    <source>
        <dbReference type="Proteomes" id="UP001227230"/>
    </source>
</evidence>
<accession>A0ABY9CEB2</accession>
<evidence type="ECO:0000256" key="1">
    <source>
        <dbReference type="ARBA" id="ARBA00005234"/>
    </source>
</evidence>
<dbReference type="EMBL" id="CP126655">
    <property type="protein sequence ID" value="WJZ92510.1"/>
    <property type="molecule type" value="Genomic_DNA"/>
</dbReference>
<protein>
    <recommendedName>
        <fullName evidence="4">Ubiquitin-like protease family profile domain-containing protein</fullName>
    </recommendedName>
</protein>
<feature type="domain" description="Ubiquitin-like protease family profile" evidence="4">
    <location>
        <begin position="102"/>
        <end position="145"/>
    </location>
</feature>
<evidence type="ECO:0000313" key="5">
    <source>
        <dbReference type="EMBL" id="WJZ92510.1"/>
    </source>
</evidence>
<proteinExistence type="inferred from homology"/>
<evidence type="ECO:0000256" key="2">
    <source>
        <dbReference type="ARBA" id="ARBA00022670"/>
    </source>
</evidence>
<reference evidence="5 6" key="1">
    <citation type="journal article" date="2023" name="Hortic Res">
        <title>The complete reference genome for grapevine (Vitis vinifera L.) genetics and breeding.</title>
        <authorList>
            <person name="Shi X."/>
            <person name="Cao S."/>
            <person name="Wang X."/>
            <person name="Huang S."/>
            <person name="Wang Y."/>
            <person name="Liu Z."/>
            <person name="Liu W."/>
            <person name="Leng X."/>
            <person name="Peng Y."/>
            <person name="Wang N."/>
            <person name="Wang Y."/>
            <person name="Ma Z."/>
            <person name="Xu X."/>
            <person name="Zhang F."/>
            <person name="Xue H."/>
            <person name="Zhong H."/>
            <person name="Wang Y."/>
            <person name="Zhang K."/>
            <person name="Velt A."/>
            <person name="Avia K."/>
            <person name="Holtgrawe D."/>
            <person name="Grimplet J."/>
            <person name="Matus J.T."/>
            <person name="Ware D."/>
            <person name="Wu X."/>
            <person name="Wang H."/>
            <person name="Liu C."/>
            <person name="Fang Y."/>
            <person name="Rustenholz C."/>
            <person name="Cheng Z."/>
            <person name="Xiao H."/>
            <person name="Zhou Y."/>
        </authorList>
    </citation>
    <scope>NUCLEOTIDE SEQUENCE [LARGE SCALE GENOMIC DNA]</scope>
    <source>
        <strain evidence="6">cv. Pinot noir / PN40024</strain>
        <tissue evidence="5">Leaf</tissue>
    </source>
</reference>
<dbReference type="Pfam" id="PF02902">
    <property type="entry name" value="Peptidase_C48"/>
    <property type="match status" value="1"/>
</dbReference>
<name>A0ABY9CEB2_VITVI</name>